<reference evidence="2" key="2">
    <citation type="submission" date="2020-09" db="EMBL/GenBank/DDBJ databases">
        <authorList>
            <person name="Sun Q."/>
            <person name="Ohkuma M."/>
        </authorList>
    </citation>
    <scope>NUCLEOTIDE SEQUENCE</scope>
    <source>
        <strain evidence="2">JCM 11219</strain>
    </source>
</reference>
<dbReference type="GeneID" id="76206456"/>
<evidence type="ECO:0000313" key="1">
    <source>
        <dbReference type="EMBL" id="BDR91813.1"/>
    </source>
</evidence>
<dbReference type="RefSeq" id="WP_188602456.1">
    <property type="nucleotide sequence ID" value="NZ_AP026830.1"/>
</dbReference>
<keyword evidence="4" id="KW-1185">Reference proteome</keyword>
<dbReference type="Proteomes" id="UP001060771">
    <property type="component" value="Chromosome"/>
</dbReference>
<reference evidence="2" key="1">
    <citation type="journal article" date="2014" name="Int. J. Syst. Evol. Microbiol.">
        <title>Complete genome sequence of Corynebacterium casei LMG S-19264T (=DSM 44701T), isolated from a smear-ripened cheese.</title>
        <authorList>
            <consortium name="US DOE Joint Genome Institute (JGI-PGF)"/>
            <person name="Walter F."/>
            <person name="Albersmeier A."/>
            <person name="Kalinowski J."/>
            <person name="Ruckert C."/>
        </authorList>
    </citation>
    <scope>NUCLEOTIDE SEQUENCE</scope>
    <source>
        <strain evidence="2">JCM 11219</strain>
    </source>
</reference>
<gene>
    <name evidence="2" type="ORF">GCM10007112_03930</name>
    <name evidence="1" type="ORF">Vsou_09060</name>
</gene>
<dbReference type="Proteomes" id="UP000657075">
    <property type="component" value="Unassembled WGS sequence"/>
</dbReference>
<protein>
    <submittedName>
        <fullName evidence="2">Uncharacterized protein</fullName>
    </submittedName>
</protein>
<name>A0A830DYW9_9CREN</name>
<evidence type="ECO:0000313" key="3">
    <source>
        <dbReference type="Proteomes" id="UP000657075"/>
    </source>
</evidence>
<sequence>MIKDVKISKSTQQTTENNAKDQDFIVPYLLETSQEYISNEDYEIKELKLNDYKNYYLIPKEVKYVEGRMPWNPWQHAQHPKPAVLVKSKGCVDLNALLSSYVDLRWEGDFALIYNKVTSLVFMSSRGIHDLIMSMLKRPVKELKEKYPHIYETLLINVKGCQ</sequence>
<dbReference type="EMBL" id="BMNM01000001">
    <property type="protein sequence ID" value="GGI70145.1"/>
    <property type="molecule type" value="Genomic_DNA"/>
</dbReference>
<reference evidence="1" key="4">
    <citation type="journal article" date="2023" name="Microbiol. Resour. Announc.">
        <title>Complete Genome Sequence of Vulcanisaeta souniana Strain IC-059, a Hyperthermophilic Archaeon Isolated from Hot Spring Water in Japan.</title>
        <authorList>
            <person name="Kato S."/>
            <person name="Itoh T."/>
            <person name="Wu L."/>
            <person name="Ma J."/>
            <person name="Ohkuma M."/>
        </authorList>
    </citation>
    <scope>NUCLEOTIDE SEQUENCE</scope>
    <source>
        <strain evidence="1">JCM 11219</strain>
    </source>
</reference>
<accession>A0A830DYW9</accession>
<dbReference type="EMBL" id="AP026830">
    <property type="protein sequence ID" value="BDR91813.1"/>
    <property type="molecule type" value="Genomic_DNA"/>
</dbReference>
<evidence type="ECO:0000313" key="4">
    <source>
        <dbReference type="Proteomes" id="UP001060771"/>
    </source>
</evidence>
<reference evidence="4" key="3">
    <citation type="submission" date="2022-09" db="EMBL/GenBank/DDBJ databases">
        <title>Complete genome sequence of Vulcanisaeta souniana.</title>
        <authorList>
            <person name="Kato S."/>
            <person name="Itoh T."/>
            <person name="Ohkuma M."/>
        </authorList>
    </citation>
    <scope>NUCLEOTIDE SEQUENCE [LARGE SCALE GENOMIC DNA]</scope>
    <source>
        <strain evidence="4">JCM 11219</strain>
    </source>
</reference>
<proteinExistence type="predicted"/>
<organism evidence="2 3">
    <name type="scientific">Vulcanisaeta souniana JCM 11219</name>
    <dbReference type="NCBI Taxonomy" id="1293586"/>
    <lineage>
        <taxon>Archaea</taxon>
        <taxon>Thermoproteota</taxon>
        <taxon>Thermoprotei</taxon>
        <taxon>Thermoproteales</taxon>
        <taxon>Thermoproteaceae</taxon>
        <taxon>Vulcanisaeta</taxon>
    </lineage>
</organism>
<evidence type="ECO:0000313" key="2">
    <source>
        <dbReference type="EMBL" id="GGI70145.1"/>
    </source>
</evidence>
<dbReference type="AlphaFoldDB" id="A0A830DYW9"/>